<evidence type="ECO:0000313" key="3">
    <source>
        <dbReference type="EMBL" id="SPO01453.1"/>
    </source>
</evidence>
<comment type="caution">
    <text evidence="3">The sequence shown here is derived from an EMBL/GenBank/DDBJ whole genome shotgun (WGS) entry which is preliminary data.</text>
</comment>
<dbReference type="Pfam" id="PF26061">
    <property type="entry name" value="DUF8021"/>
    <property type="match status" value="1"/>
</dbReference>
<dbReference type="Proteomes" id="UP001187682">
    <property type="component" value="Unassembled WGS sequence"/>
</dbReference>
<accession>A0AAE8SUL5</accession>
<feature type="signal peptide" evidence="1">
    <location>
        <begin position="1"/>
        <end position="24"/>
    </location>
</feature>
<gene>
    <name evidence="3" type="ORF">DNG_04126</name>
</gene>
<evidence type="ECO:0000313" key="4">
    <source>
        <dbReference type="Proteomes" id="UP001187682"/>
    </source>
</evidence>
<evidence type="ECO:0000256" key="1">
    <source>
        <dbReference type="SAM" id="SignalP"/>
    </source>
</evidence>
<proteinExistence type="predicted"/>
<organism evidence="3 4">
    <name type="scientific">Cephalotrichum gorgonifer</name>
    <dbReference type="NCBI Taxonomy" id="2041049"/>
    <lineage>
        <taxon>Eukaryota</taxon>
        <taxon>Fungi</taxon>
        <taxon>Dikarya</taxon>
        <taxon>Ascomycota</taxon>
        <taxon>Pezizomycotina</taxon>
        <taxon>Sordariomycetes</taxon>
        <taxon>Hypocreomycetidae</taxon>
        <taxon>Microascales</taxon>
        <taxon>Microascaceae</taxon>
        <taxon>Cephalotrichum</taxon>
    </lineage>
</organism>
<dbReference type="AlphaFoldDB" id="A0AAE8SUL5"/>
<dbReference type="PROSITE" id="PS51257">
    <property type="entry name" value="PROKAR_LIPOPROTEIN"/>
    <property type="match status" value="1"/>
</dbReference>
<protein>
    <recommendedName>
        <fullName evidence="2">DUF8021 domain-containing protein</fullName>
    </recommendedName>
</protein>
<feature type="domain" description="DUF8021" evidence="2">
    <location>
        <begin position="153"/>
        <end position="257"/>
    </location>
</feature>
<evidence type="ECO:0000259" key="2">
    <source>
        <dbReference type="Pfam" id="PF26061"/>
    </source>
</evidence>
<name>A0AAE8SUL5_9PEZI</name>
<dbReference type="EMBL" id="ONZQ02000005">
    <property type="protein sequence ID" value="SPO01453.1"/>
    <property type="molecule type" value="Genomic_DNA"/>
</dbReference>
<keyword evidence="1" id="KW-0732">Signal</keyword>
<dbReference type="InterPro" id="IPR058334">
    <property type="entry name" value="DUF8021"/>
</dbReference>
<keyword evidence="4" id="KW-1185">Reference proteome</keyword>
<reference evidence="3" key="1">
    <citation type="submission" date="2018-03" db="EMBL/GenBank/DDBJ databases">
        <authorList>
            <person name="Guldener U."/>
        </authorList>
    </citation>
    <scope>NUCLEOTIDE SEQUENCE</scope>
</reference>
<feature type="chain" id="PRO_5042018316" description="DUF8021 domain-containing protein" evidence="1">
    <location>
        <begin position="25"/>
        <end position="259"/>
    </location>
</feature>
<sequence>MARLNSILTATAIAIATLAGPTSAACTREDLFAAAETYISAQAAGDSSSLSLSETFEYWENNAKADIATGLLSKPLKLDYNRTTADTTQCASFTELIATSGPYVVATQIWYDDAGAIAKIDTIAATTGDLFFNAAQTLEYVKDHDWSEVPEAERVSRDALKDIGDAYLDMWTDATAADKIPWGTECERVEGSMRTEPCGGTLPRGGSAKANGNRRYAIDEVLGSVDVLCSFDSLGPWPDSHEIRVEGGKVRYVYTVTLM</sequence>